<feature type="transmembrane region" description="Helical" evidence="1">
    <location>
        <begin position="63"/>
        <end position="83"/>
    </location>
</feature>
<feature type="transmembrane region" description="Helical" evidence="1">
    <location>
        <begin position="129"/>
        <end position="149"/>
    </location>
</feature>
<name>A0ABS5JTU9_9BACT</name>
<protein>
    <submittedName>
        <fullName evidence="2">DoxX family membrane protein</fullName>
    </submittedName>
</protein>
<feature type="transmembrane region" description="Helical" evidence="1">
    <location>
        <begin position="90"/>
        <end position="109"/>
    </location>
</feature>
<keyword evidence="3" id="KW-1185">Reference proteome</keyword>
<organism evidence="2 3">
    <name type="scientific">Carboxylicivirga linearis</name>
    <dbReference type="NCBI Taxonomy" id="1628157"/>
    <lineage>
        <taxon>Bacteria</taxon>
        <taxon>Pseudomonadati</taxon>
        <taxon>Bacteroidota</taxon>
        <taxon>Bacteroidia</taxon>
        <taxon>Marinilabiliales</taxon>
        <taxon>Marinilabiliaceae</taxon>
        <taxon>Carboxylicivirga</taxon>
    </lineage>
</organism>
<keyword evidence="1" id="KW-0472">Membrane</keyword>
<keyword evidence="1" id="KW-1133">Transmembrane helix</keyword>
<dbReference type="Proteomes" id="UP000708576">
    <property type="component" value="Unassembled WGS sequence"/>
</dbReference>
<gene>
    <name evidence="2" type="ORF">KEM10_08630</name>
</gene>
<comment type="caution">
    <text evidence="2">The sequence shown here is derived from an EMBL/GenBank/DDBJ whole genome shotgun (WGS) entry which is preliminary data.</text>
</comment>
<evidence type="ECO:0000313" key="3">
    <source>
        <dbReference type="Proteomes" id="UP000708576"/>
    </source>
</evidence>
<evidence type="ECO:0000256" key="1">
    <source>
        <dbReference type="SAM" id="Phobius"/>
    </source>
</evidence>
<evidence type="ECO:0000313" key="2">
    <source>
        <dbReference type="EMBL" id="MBS2098343.1"/>
    </source>
</evidence>
<dbReference type="RefSeq" id="WP_212215586.1">
    <property type="nucleotide sequence ID" value="NZ_JAGUCO010000004.1"/>
</dbReference>
<reference evidence="2 3" key="1">
    <citation type="journal article" date="2015" name="Int. J. Syst. Evol. Microbiol.">
        <title>Carboxylicivirga linearis sp. nov., isolated from a sea cucumber culture pond.</title>
        <authorList>
            <person name="Wang F.Q."/>
            <person name="Zhou Y.X."/>
            <person name="Lin X.Z."/>
            <person name="Chen G.J."/>
            <person name="Du Z.J."/>
        </authorList>
    </citation>
    <scope>NUCLEOTIDE SEQUENCE [LARGE SCALE GENOMIC DNA]</scope>
    <source>
        <strain evidence="2 3">FB218</strain>
    </source>
</reference>
<feature type="transmembrane region" description="Helical" evidence="1">
    <location>
        <begin position="12"/>
        <end position="28"/>
    </location>
</feature>
<accession>A0ABS5JTU9</accession>
<proteinExistence type="predicted"/>
<keyword evidence="1" id="KW-0812">Transmembrane</keyword>
<sequence length="162" mass="18061">MLTKSNLNLTQLYGLSCLRVLMGWYFLYEGVVKFLDPNWSAFAYLKNSPGSNIWSSLADNASLLNVIDFLNTWGLIAIGLGLILGLLSKLASVSGAILVMLYYLSYPPTVASQNFQLTGDHVLWVDKNLIFAVVLLVLSFFPTSQFIGIDRLLFKQKNSIDE</sequence>
<dbReference type="EMBL" id="JAGUCO010000004">
    <property type="protein sequence ID" value="MBS2098343.1"/>
    <property type="molecule type" value="Genomic_DNA"/>
</dbReference>